<dbReference type="InterPro" id="IPR011989">
    <property type="entry name" value="ARM-like"/>
</dbReference>
<feature type="region of interest" description="Disordered" evidence="1">
    <location>
        <begin position="239"/>
        <end position="419"/>
    </location>
</feature>
<feature type="compositionally biased region" description="Acidic residues" evidence="1">
    <location>
        <begin position="297"/>
        <end position="308"/>
    </location>
</feature>
<name>A0A1J4JJ84_9EUKA</name>
<dbReference type="Proteomes" id="UP000179807">
    <property type="component" value="Unassembled WGS sequence"/>
</dbReference>
<feature type="compositionally biased region" description="Low complexity" evidence="1">
    <location>
        <begin position="324"/>
        <end position="336"/>
    </location>
</feature>
<dbReference type="InterPro" id="IPR034085">
    <property type="entry name" value="TOG"/>
</dbReference>
<keyword evidence="4" id="KW-1185">Reference proteome</keyword>
<dbReference type="Gene3D" id="1.25.10.10">
    <property type="entry name" value="Leucine-rich Repeat Variant"/>
    <property type="match status" value="1"/>
</dbReference>
<accession>A0A1J4JJ84</accession>
<feature type="compositionally biased region" description="Polar residues" evidence="1">
    <location>
        <begin position="278"/>
        <end position="295"/>
    </location>
</feature>
<sequence>MSFTAQSESKLEKIREIHASFLSKEVDNASFLKSLTKINYNTTECALAIVSALSSAVLYSNISESINHFSRVFSSLLSNSDEVVRRSCLMTVSILSQKKQLNVLLKEFIRLFPSWNERAQEMLLSFAFSFSSPAVESFKVLLPLAESVKNSNDELLASTASDFIIYIQTPQNESSNEPKAVMMLRSSVDLSKLHDTIHAYNSSYTFDDLPDDDDDDALYNAEPPAGKAIIRNSVTFKKSAPVSKPNMEDEFEEEDDEENGDPPPGKSLLRNSADLKNITLNKSKQNNSSKYTKTNSYDDEFEEDEIEEEKYQPKKPIKKLNQIPKPKTAPPKTVTPNRQPKGKESFDDNPFDDDDLIDEPKQINPPIYKRAPKTAIPSSTKVAKSSKINDSNSPTANTKSARNSLPNKPEKSEQKKVKLPPVSDLVADLRSKDWEKQQSSIEMLSSILLSDPTPLAGLCKEIWLNLLDVILSPRTTLGNLALQFTASFYQEFSAQLCPQTQQIIGSTLNLCCSSHQFIADGAASVLLTIAENSPKNRVFKTFMTGLKHKNSLARAKAMQCLAIVIENEALEDNEIKSIISTAAPLLRDTRVETRDAAKRVLKVLSNDEKFTQIAKSTLKSVQDYNEMKRMIETS</sequence>
<feature type="compositionally biased region" description="Polar residues" evidence="1">
    <location>
        <begin position="376"/>
        <end position="406"/>
    </location>
</feature>
<evidence type="ECO:0000313" key="4">
    <source>
        <dbReference type="Proteomes" id="UP000179807"/>
    </source>
</evidence>
<feature type="compositionally biased region" description="Acidic residues" evidence="1">
    <location>
        <begin position="347"/>
        <end position="357"/>
    </location>
</feature>
<dbReference type="AlphaFoldDB" id="A0A1J4JJ84"/>
<protein>
    <recommendedName>
        <fullName evidence="2">TOG domain-containing protein</fullName>
    </recommendedName>
</protein>
<proteinExistence type="predicted"/>
<reference evidence="3" key="1">
    <citation type="submission" date="2016-10" db="EMBL/GenBank/DDBJ databases">
        <authorList>
            <person name="Benchimol M."/>
            <person name="Almeida L.G."/>
            <person name="Vasconcelos A.T."/>
            <person name="Perreira-Neves A."/>
            <person name="Rosa I.A."/>
            <person name="Tasca T."/>
            <person name="Bogo M.R."/>
            <person name="de Souza W."/>
        </authorList>
    </citation>
    <scope>NUCLEOTIDE SEQUENCE [LARGE SCALE GENOMIC DNA]</scope>
    <source>
        <strain evidence="3">K</strain>
    </source>
</reference>
<dbReference type="Pfam" id="PF12348">
    <property type="entry name" value="CLASP_N"/>
    <property type="match status" value="1"/>
</dbReference>
<dbReference type="InterPro" id="IPR024395">
    <property type="entry name" value="CLASP_N_dom"/>
</dbReference>
<dbReference type="VEuPathDB" id="TrichDB:TRFO_09320"/>
<dbReference type="OrthoDB" id="10575653at2759"/>
<dbReference type="SUPFAM" id="SSF48371">
    <property type="entry name" value="ARM repeat"/>
    <property type="match status" value="1"/>
</dbReference>
<evidence type="ECO:0000259" key="2">
    <source>
        <dbReference type="SMART" id="SM01349"/>
    </source>
</evidence>
<dbReference type="RefSeq" id="XP_068350758.1">
    <property type="nucleotide sequence ID" value="XM_068494804.1"/>
</dbReference>
<dbReference type="GeneID" id="94829508"/>
<feature type="domain" description="TOG" evidence="2">
    <location>
        <begin position="403"/>
        <end position="634"/>
    </location>
</feature>
<gene>
    <name evidence="3" type="ORF">TRFO_09320</name>
</gene>
<dbReference type="SMART" id="SM01349">
    <property type="entry name" value="TOG"/>
    <property type="match status" value="1"/>
</dbReference>
<feature type="compositionally biased region" description="Acidic residues" evidence="1">
    <location>
        <begin position="248"/>
        <end position="260"/>
    </location>
</feature>
<organism evidence="3 4">
    <name type="scientific">Tritrichomonas foetus</name>
    <dbReference type="NCBI Taxonomy" id="1144522"/>
    <lineage>
        <taxon>Eukaryota</taxon>
        <taxon>Metamonada</taxon>
        <taxon>Parabasalia</taxon>
        <taxon>Tritrichomonadida</taxon>
        <taxon>Tritrichomonadidae</taxon>
        <taxon>Tritrichomonas</taxon>
    </lineage>
</organism>
<dbReference type="EMBL" id="MLAK01001104">
    <property type="protein sequence ID" value="OHS97621.1"/>
    <property type="molecule type" value="Genomic_DNA"/>
</dbReference>
<evidence type="ECO:0000256" key="1">
    <source>
        <dbReference type="SAM" id="MobiDB-lite"/>
    </source>
</evidence>
<dbReference type="InterPro" id="IPR016024">
    <property type="entry name" value="ARM-type_fold"/>
</dbReference>
<evidence type="ECO:0000313" key="3">
    <source>
        <dbReference type="EMBL" id="OHS97621.1"/>
    </source>
</evidence>
<comment type="caution">
    <text evidence="3">The sequence shown here is derived from an EMBL/GenBank/DDBJ whole genome shotgun (WGS) entry which is preliminary data.</text>
</comment>